<evidence type="ECO:0000259" key="1">
    <source>
        <dbReference type="Pfam" id="PF01031"/>
    </source>
</evidence>
<dbReference type="Gene3D" id="3.40.50.300">
    <property type="entry name" value="P-loop containing nucleotide triphosphate hydrolases"/>
    <property type="match status" value="1"/>
</dbReference>
<dbReference type="GO" id="GO:0006897">
    <property type="term" value="P:endocytosis"/>
    <property type="evidence" value="ECO:0007669"/>
    <property type="project" value="TreeGrafter"/>
</dbReference>
<evidence type="ECO:0000313" key="2">
    <source>
        <dbReference type="EMBL" id="KAJ6050979.1"/>
    </source>
</evidence>
<dbReference type="GO" id="GO:0000266">
    <property type="term" value="P:mitochondrial fission"/>
    <property type="evidence" value="ECO:0007669"/>
    <property type="project" value="TreeGrafter"/>
</dbReference>
<dbReference type="AlphaFoldDB" id="A0AAD6II17"/>
<dbReference type="GO" id="GO:0008017">
    <property type="term" value="F:microtubule binding"/>
    <property type="evidence" value="ECO:0007669"/>
    <property type="project" value="TreeGrafter"/>
</dbReference>
<dbReference type="PANTHER" id="PTHR11566">
    <property type="entry name" value="DYNAMIN"/>
    <property type="match status" value="1"/>
</dbReference>
<reference evidence="2" key="1">
    <citation type="journal article" date="2023" name="IMA Fungus">
        <title>Comparative genomic study of the Penicillium genus elucidates a diverse pangenome and 15 lateral gene transfer events.</title>
        <authorList>
            <person name="Petersen C."/>
            <person name="Sorensen T."/>
            <person name="Nielsen M.R."/>
            <person name="Sondergaard T.E."/>
            <person name="Sorensen J.L."/>
            <person name="Fitzpatrick D.A."/>
            <person name="Frisvad J.C."/>
            <person name="Nielsen K.L."/>
        </authorList>
    </citation>
    <scope>NUCLEOTIDE SEQUENCE</scope>
    <source>
        <strain evidence="2">IBT 15450</strain>
    </source>
</reference>
<keyword evidence="3" id="KW-1185">Reference proteome</keyword>
<dbReference type="Proteomes" id="UP001219568">
    <property type="component" value="Unassembled WGS sequence"/>
</dbReference>
<dbReference type="GO" id="GO:0003924">
    <property type="term" value="F:GTPase activity"/>
    <property type="evidence" value="ECO:0007669"/>
    <property type="project" value="TreeGrafter"/>
</dbReference>
<dbReference type="EMBL" id="JAQJZL010000002">
    <property type="protein sequence ID" value="KAJ6050979.1"/>
    <property type="molecule type" value="Genomic_DNA"/>
</dbReference>
<protein>
    <recommendedName>
        <fullName evidence="1">Dynamin stalk domain-containing protein</fullName>
    </recommendedName>
</protein>
<dbReference type="InterPro" id="IPR000375">
    <property type="entry name" value="Dynamin_stalk"/>
</dbReference>
<comment type="caution">
    <text evidence="2">The sequence shown here is derived from an EMBL/GenBank/DDBJ whole genome shotgun (WGS) entry which is preliminary data.</text>
</comment>
<proteinExistence type="predicted"/>
<dbReference type="Gene3D" id="1.20.120.1240">
    <property type="entry name" value="Dynamin, middle domain"/>
    <property type="match status" value="1"/>
</dbReference>
<dbReference type="InterPro" id="IPR027417">
    <property type="entry name" value="P-loop_NTPase"/>
</dbReference>
<dbReference type="GO" id="GO:0016020">
    <property type="term" value="C:membrane"/>
    <property type="evidence" value="ECO:0007669"/>
    <property type="project" value="TreeGrafter"/>
</dbReference>
<reference evidence="2" key="2">
    <citation type="submission" date="2023-01" db="EMBL/GenBank/DDBJ databases">
        <authorList>
            <person name="Petersen C."/>
        </authorList>
    </citation>
    <scope>NUCLEOTIDE SEQUENCE</scope>
    <source>
        <strain evidence="2">IBT 15450</strain>
    </source>
</reference>
<dbReference type="PANTHER" id="PTHR11566:SF21">
    <property type="entry name" value="DYNAMIN RELATED PROTEIN 1, ISOFORM A"/>
    <property type="match status" value="1"/>
</dbReference>
<name>A0AAD6II17_PENCN</name>
<gene>
    <name evidence="2" type="ORF">N7460_001513</name>
</gene>
<dbReference type="GO" id="GO:0005739">
    <property type="term" value="C:mitochondrion"/>
    <property type="evidence" value="ECO:0007669"/>
    <property type="project" value="TreeGrafter"/>
</dbReference>
<feature type="domain" description="Dynamin stalk" evidence="1">
    <location>
        <begin position="12"/>
        <end position="297"/>
    </location>
</feature>
<dbReference type="Pfam" id="PF01031">
    <property type="entry name" value="Dynamin_M"/>
    <property type="match status" value="1"/>
</dbReference>
<sequence>MRANGQANLQPVNNRLSHTEINGGVTIEGRHQREKQFFSTIPPWTELKRDRVSINALKSFLGHLLYDHIRSEFPAVVADIERLSLETQKELEILGPSRQTPAEQRRFLTRISSTYQKEVDKALNRNYSADLEALSILKLRMHLRQYADDSAKSMATNGHAKVFRTIRDENDPEFRRPADDLDNIYDWIRRYYLDSRGSELPGTVNPIVLQNMFRQQSSPWEEIAVKYLEISSAVHSYNETIFAEILPDEDVREKLWGIVSSREQETYDQAHEQLLKILKDERGGILQTVNHYSNHTKTVLAKSTKY</sequence>
<dbReference type="GO" id="GO:0048312">
    <property type="term" value="P:intracellular distribution of mitochondria"/>
    <property type="evidence" value="ECO:0007669"/>
    <property type="project" value="TreeGrafter"/>
</dbReference>
<evidence type="ECO:0000313" key="3">
    <source>
        <dbReference type="Proteomes" id="UP001219568"/>
    </source>
</evidence>
<dbReference type="GO" id="GO:0016559">
    <property type="term" value="P:peroxisome fission"/>
    <property type="evidence" value="ECO:0007669"/>
    <property type="project" value="TreeGrafter"/>
</dbReference>
<dbReference type="GO" id="GO:0005874">
    <property type="term" value="C:microtubule"/>
    <property type="evidence" value="ECO:0007669"/>
    <property type="project" value="TreeGrafter"/>
</dbReference>
<accession>A0AAD6II17</accession>
<organism evidence="2 3">
    <name type="scientific">Penicillium canescens</name>
    <dbReference type="NCBI Taxonomy" id="5083"/>
    <lineage>
        <taxon>Eukaryota</taxon>
        <taxon>Fungi</taxon>
        <taxon>Dikarya</taxon>
        <taxon>Ascomycota</taxon>
        <taxon>Pezizomycotina</taxon>
        <taxon>Eurotiomycetes</taxon>
        <taxon>Eurotiomycetidae</taxon>
        <taxon>Eurotiales</taxon>
        <taxon>Aspergillaceae</taxon>
        <taxon>Penicillium</taxon>
    </lineage>
</organism>
<dbReference type="InterPro" id="IPR022812">
    <property type="entry name" value="Dynamin"/>
</dbReference>